<evidence type="ECO:0000259" key="1">
    <source>
        <dbReference type="Pfam" id="PF00534"/>
    </source>
</evidence>
<dbReference type="Gene3D" id="3.40.50.2000">
    <property type="entry name" value="Glycogen Phosphorylase B"/>
    <property type="match status" value="2"/>
</dbReference>
<protein>
    <submittedName>
        <fullName evidence="3">Glycosyltransferase involved in cell wall bisynthesis</fullName>
    </submittedName>
</protein>
<dbReference type="NCBIfam" id="NF038011">
    <property type="entry name" value="PelF"/>
    <property type="match status" value="1"/>
</dbReference>
<dbReference type="OrthoDB" id="9803091at2"/>
<dbReference type="PANTHER" id="PTHR12526:SF608">
    <property type="entry name" value="PELF"/>
    <property type="match status" value="1"/>
</dbReference>
<dbReference type="GO" id="GO:0016740">
    <property type="term" value="F:transferase activity"/>
    <property type="evidence" value="ECO:0007669"/>
    <property type="project" value="UniProtKB-KW"/>
</dbReference>
<keyword evidence="4" id="KW-1185">Reference proteome</keyword>
<dbReference type="SUPFAM" id="SSF53756">
    <property type="entry name" value="UDP-Glycosyltransferase/glycogen phosphorylase"/>
    <property type="match status" value="1"/>
</dbReference>
<proteinExistence type="predicted"/>
<reference evidence="4" key="1">
    <citation type="submission" date="2015-11" db="EMBL/GenBank/DDBJ databases">
        <authorList>
            <person name="Varghese N."/>
        </authorList>
    </citation>
    <scope>NUCLEOTIDE SEQUENCE [LARGE SCALE GENOMIC DNA]</scope>
    <source>
        <strain evidence="4">JGI-23</strain>
    </source>
</reference>
<name>A0A0P1NU31_9BACT</name>
<accession>A0A0P1NU31</accession>
<dbReference type="RefSeq" id="WP_092350077.1">
    <property type="nucleotide sequence ID" value="NZ_CZVW01000013.1"/>
</dbReference>
<dbReference type="EMBL" id="CZVW01000013">
    <property type="protein sequence ID" value="CUT02580.1"/>
    <property type="molecule type" value="Genomic_DNA"/>
</dbReference>
<dbReference type="PANTHER" id="PTHR12526">
    <property type="entry name" value="GLYCOSYLTRANSFERASE"/>
    <property type="match status" value="1"/>
</dbReference>
<dbReference type="Pfam" id="PF00534">
    <property type="entry name" value="Glycos_transf_1"/>
    <property type="match status" value="1"/>
</dbReference>
<evidence type="ECO:0000313" key="4">
    <source>
        <dbReference type="Proteomes" id="UP000199197"/>
    </source>
</evidence>
<evidence type="ECO:0000313" key="3">
    <source>
        <dbReference type="EMBL" id="CUT02580.1"/>
    </source>
</evidence>
<feature type="domain" description="Glycosyl transferase family 1" evidence="1">
    <location>
        <begin position="215"/>
        <end position="376"/>
    </location>
</feature>
<feature type="domain" description="DUF3492" evidence="2">
    <location>
        <begin position="3"/>
        <end position="63"/>
    </location>
</feature>
<evidence type="ECO:0000259" key="2">
    <source>
        <dbReference type="Pfam" id="PF11997"/>
    </source>
</evidence>
<dbReference type="InterPro" id="IPR022622">
    <property type="entry name" value="DUF3492"/>
</dbReference>
<dbReference type="InterPro" id="IPR001296">
    <property type="entry name" value="Glyco_trans_1"/>
</dbReference>
<feature type="domain" description="DUF3492" evidence="2">
    <location>
        <begin position="80"/>
        <end position="182"/>
    </location>
</feature>
<organism evidence="3 4">
    <name type="scientific">Candidatus Chryseopegocella kryptomonas</name>
    <dbReference type="NCBI Taxonomy" id="1633643"/>
    <lineage>
        <taxon>Bacteria</taxon>
        <taxon>Pseudomonadati</taxon>
        <taxon>Candidatus Kryptoniota</taxon>
        <taxon>Candidatus Chryseopegocella</taxon>
    </lineage>
</organism>
<gene>
    <name evidence="3" type="ORF">JGI23_01279</name>
</gene>
<keyword evidence="3" id="KW-0808">Transferase</keyword>
<dbReference type="Proteomes" id="UP000199197">
    <property type="component" value="Unassembled WGS sequence"/>
</dbReference>
<dbReference type="InterPro" id="IPR047691">
    <property type="entry name" value="PelF-like"/>
</dbReference>
<dbReference type="Pfam" id="PF11997">
    <property type="entry name" value="DUF3492"/>
    <property type="match status" value="2"/>
</dbReference>
<dbReference type="AlphaFoldDB" id="A0A0P1NU31"/>
<sequence>MVDVCLILEGTYPYVIGGVSKWVHELVKNLNHLKFSILHLYADERKEIKFEIPMNVDSIVEIDVRNGLGFKFDFKDVISFIPNARIYHSLSTGFAGLLGLQIKQRKNKPFILTEHGIYWKELEFGVNEVECGFKIFKDEKIKNELCSARREYLKIFKDIAMRCYLEADLVTTVCRYNLEQQLSLIPSELIDDLRRKFRVIENFVDEKFLDGLSRVKDVKNVVFIGRVVPIKDVKTFIRAIPLILEEIGDVKFYVVGDLRQDFDYAMECFKLAESLGINERVIFTGEANSVDYLKIADVLVLPSVSEAQPFVVLEAMALGVPVVASSVGGVPELVNEAGNECGLLFEVGDYRMLAQNVIRILRDENLEKILSRNGIKKAKRFTLEKFVKSYREIYESFLNE</sequence>